<evidence type="ECO:0000259" key="1">
    <source>
        <dbReference type="Pfam" id="PF05050"/>
    </source>
</evidence>
<dbReference type="RefSeq" id="WP_181059304.1">
    <property type="nucleotide sequence ID" value="NZ_JACDTY010000009.1"/>
</dbReference>
<proteinExistence type="predicted"/>
<dbReference type="InterPro" id="IPR029063">
    <property type="entry name" value="SAM-dependent_MTases_sf"/>
</dbReference>
<comment type="caution">
    <text evidence="2">The sequence shown here is derived from an EMBL/GenBank/DDBJ whole genome shotgun (WGS) entry which is preliminary data.</text>
</comment>
<feature type="domain" description="Methyltransferase FkbM" evidence="1">
    <location>
        <begin position="35"/>
        <end position="194"/>
    </location>
</feature>
<dbReference type="NCBIfam" id="TIGR01444">
    <property type="entry name" value="fkbM_fam"/>
    <property type="match status" value="1"/>
</dbReference>
<dbReference type="Pfam" id="PF05050">
    <property type="entry name" value="Methyltransf_21"/>
    <property type="match status" value="1"/>
</dbReference>
<protein>
    <submittedName>
        <fullName evidence="2">FkbM family methyltransferase</fullName>
    </submittedName>
</protein>
<dbReference type="GO" id="GO:0008168">
    <property type="term" value="F:methyltransferase activity"/>
    <property type="evidence" value="ECO:0007669"/>
    <property type="project" value="UniProtKB-KW"/>
</dbReference>
<gene>
    <name evidence="2" type="ORF">H0241_19865</name>
</gene>
<dbReference type="Gene3D" id="3.40.50.150">
    <property type="entry name" value="Vaccinia Virus protein VP39"/>
    <property type="match status" value="1"/>
</dbReference>
<organism evidence="2 3">
    <name type="scientific">Mesorhizobium neociceri</name>
    <dbReference type="NCBI Taxonomy" id="1307853"/>
    <lineage>
        <taxon>Bacteria</taxon>
        <taxon>Pseudomonadati</taxon>
        <taxon>Pseudomonadota</taxon>
        <taxon>Alphaproteobacteria</taxon>
        <taxon>Hyphomicrobiales</taxon>
        <taxon>Phyllobacteriaceae</taxon>
        <taxon>Mesorhizobium</taxon>
    </lineage>
</organism>
<reference evidence="2 3" key="1">
    <citation type="submission" date="2020-07" db="EMBL/GenBank/DDBJ databases">
        <title>Definition of the novel symbiovar canariense within Mesorhizobium novociceri, a new species of genus Mesorhizobium nodulating Cicer canariense in the Caldera de Taburiente National Park (La Palma, Canary Islands).</title>
        <authorList>
            <person name="Leon-Barrios M."/>
            <person name="Perez-Yepez J."/>
            <person name="Flores-Felix J.D."/>
            <person name="Ramirez-Baena M.H."/>
            <person name="Pulido-Suarez L."/>
            <person name="Igual J.M."/>
            <person name="Velazquez E."/>
            <person name="Peix A."/>
        </authorList>
    </citation>
    <scope>NUCLEOTIDE SEQUENCE [LARGE SCALE GENOMIC DNA]</scope>
    <source>
        <strain evidence="2 3">CCANP35</strain>
    </source>
</reference>
<dbReference type="Proteomes" id="UP000558284">
    <property type="component" value="Unassembled WGS sequence"/>
</dbReference>
<keyword evidence="3" id="KW-1185">Reference proteome</keyword>
<name>A0A838B9Z0_9HYPH</name>
<keyword evidence="2" id="KW-0808">Transferase</keyword>
<dbReference type="GO" id="GO:0032259">
    <property type="term" value="P:methylation"/>
    <property type="evidence" value="ECO:0007669"/>
    <property type="project" value="UniProtKB-KW"/>
</dbReference>
<keyword evidence="2" id="KW-0489">Methyltransferase</keyword>
<evidence type="ECO:0000313" key="2">
    <source>
        <dbReference type="EMBL" id="MBA1142484.1"/>
    </source>
</evidence>
<dbReference type="AlphaFoldDB" id="A0A838B9Z0"/>
<dbReference type="EMBL" id="JACDTY010000009">
    <property type="protein sequence ID" value="MBA1142484.1"/>
    <property type="molecule type" value="Genomic_DNA"/>
</dbReference>
<dbReference type="SUPFAM" id="SSF53335">
    <property type="entry name" value="S-adenosyl-L-methionine-dependent methyltransferases"/>
    <property type="match status" value="1"/>
</dbReference>
<dbReference type="InterPro" id="IPR006342">
    <property type="entry name" value="FkbM_mtfrase"/>
</dbReference>
<evidence type="ECO:0000313" key="3">
    <source>
        <dbReference type="Proteomes" id="UP000558284"/>
    </source>
</evidence>
<sequence>MRQIDEFTLAAISVVVKNAVLHRLSAIHAPLSFVQVGGNDGITEDPIHDFIVQYGWIGVIVEPVPSLFERLRQTYREMTGVQFEMCACSDSSGIVTFYHVNTENELGLQLSSFSSETIMRHADSIPNLKDLIVPIEVSVKRVSQIIDDATKDKIDAIFVDAEGHDDRVVRGIDLNRHRPQIIYIEHKHLSYKQVRCLDRHLFDAEYRPLRLYNDTLYYLGSGTVSNYCASFHPLSNACFARI</sequence>
<accession>A0A838B9Z0</accession>